<proteinExistence type="predicted"/>
<dbReference type="Proteomes" id="UP000570517">
    <property type="component" value="Unassembled WGS sequence"/>
</dbReference>
<comment type="caution">
    <text evidence="8">The sequence shown here is derived from an EMBL/GenBank/DDBJ whole genome shotgun (WGS) entry which is preliminary data.</text>
</comment>
<feature type="transmembrane region" description="Helical" evidence="6">
    <location>
        <begin position="36"/>
        <end position="56"/>
    </location>
</feature>
<evidence type="ECO:0000259" key="7">
    <source>
        <dbReference type="Pfam" id="PF06305"/>
    </source>
</evidence>
<dbReference type="RefSeq" id="WP_178360644.1">
    <property type="nucleotide sequence ID" value="NZ_JABFYL010000044.1"/>
</dbReference>
<gene>
    <name evidence="8" type="ORF">HLY00_2279</name>
</gene>
<evidence type="ECO:0000256" key="3">
    <source>
        <dbReference type="ARBA" id="ARBA00022989"/>
    </source>
</evidence>
<evidence type="ECO:0000256" key="5">
    <source>
        <dbReference type="SAM" id="MobiDB-lite"/>
    </source>
</evidence>
<feature type="compositionally biased region" description="Pro residues" evidence="5">
    <location>
        <begin position="10"/>
        <end position="27"/>
    </location>
</feature>
<evidence type="ECO:0000313" key="8">
    <source>
        <dbReference type="EMBL" id="NVN52367.1"/>
    </source>
</evidence>
<dbReference type="EMBL" id="JABFYL010000044">
    <property type="protein sequence ID" value="NVN52367.1"/>
    <property type="molecule type" value="Genomic_DNA"/>
</dbReference>
<keyword evidence="2 6" id="KW-0812">Transmembrane</keyword>
<keyword evidence="3 6" id="KW-1133">Transmembrane helix</keyword>
<feature type="transmembrane region" description="Helical" evidence="6">
    <location>
        <begin position="76"/>
        <end position="99"/>
    </location>
</feature>
<sequence length="114" mass="12053">MTSDPFATADPPPPPPPPPQRTPPPPESAVKFTKAAALWASLILGFLVLIILLIFIAQNTESAEFAFLGWHWSLPLGVAILFAAVAGGLLTVAVGAVRIHQLRRAAKKNLKAGL</sequence>
<evidence type="ECO:0000256" key="2">
    <source>
        <dbReference type="ARBA" id="ARBA00022692"/>
    </source>
</evidence>
<reference evidence="8 9" key="1">
    <citation type="submission" date="2020-05" db="EMBL/GenBank/DDBJ databases">
        <title>Draft genome sequence of Mycobacterium hippocampi DL, isolated from European seabass, Dicentrarchus labrax, reared in fish farms.</title>
        <authorList>
            <person name="Stathopoulou P."/>
            <person name="Asimakis E."/>
            <person name="Tzokas K."/>
            <person name="Batargias C."/>
            <person name="Tsiamis G."/>
        </authorList>
    </citation>
    <scope>NUCLEOTIDE SEQUENCE [LARGE SCALE GENOMIC DNA]</scope>
    <source>
        <strain evidence="8 9">DL</strain>
    </source>
</reference>
<accession>A0A850PU09</accession>
<evidence type="ECO:0000256" key="6">
    <source>
        <dbReference type="SAM" id="Phobius"/>
    </source>
</evidence>
<feature type="region of interest" description="Disordered" evidence="5">
    <location>
        <begin position="1"/>
        <end position="28"/>
    </location>
</feature>
<keyword evidence="1" id="KW-1003">Cell membrane</keyword>
<keyword evidence="4 6" id="KW-0472">Membrane</keyword>
<protein>
    <submittedName>
        <fullName evidence="8">Putative integral membrane protein</fullName>
    </submittedName>
</protein>
<dbReference type="InterPro" id="IPR010445">
    <property type="entry name" value="LapA_dom"/>
</dbReference>
<name>A0A850PU09_9MYCO</name>
<dbReference type="Pfam" id="PF06305">
    <property type="entry name" value="LapA_dom"/>
    <property type="match status" value="1"/>
</dbReference>
<dbReference type="GO" id="GO:0005886">
    <property type="term" value="C:plasma membrane"/>
    <property type="evidence" value="ECO:0007669"/>
    <property type="project" value="InterPro"/>
</dbReference>
<evidence type="ECO:0000256" key="1">
    <source>
        <dbReference type="ARBA" id="ARBA00022475"/>
    </source>
</evidence>
<feature type="domain" description="Lipopolysaccharide assembly protein A" evidence="7">
    <location>
        <begin position="58"/>
        <end position="109"/>
    </location>
</feature>
<evidence type="ECO:0000313" key="9">
    <source>
        <dbReference type="Proteomes" id="UP000570517"/>
    </source>
</evidence>
<evidence type="ECO:0000256" key="4">
    <source>
        <dbReference type="ARBA" id="ARBA00023136"/>
    </source>
</evidence>
<dbReference type="AlphaFoldDB" id="A0A850PU09"/>
<organism evidence="8 9">
    <name type="scientific">Mycolicibacterium hippocampi</name>
    <dbReference type="NCBI Taxonomy" id="659824"/>
    <lineage>
        <taxon>Bacteria</taxon>
        <taxon>Bacillati</taxon>
        <taxon>Actinomycetota</taxon>
        <taxon>Actinomycetes</taxon>
        <taxon>Mycobacteriales</taxon>
        <taxon>Mycobacteriaceae</taxon>
        <taxon>Mycolicibacterium</taxon>
    </lineage>
</organism>
<keyword evidence="9" id="KW-1185">Reference proteome</keyword>